<feature type="compositionally biased region" description="Low complexity" evidence="1">
    <location>
        <begin position="109"/>
        <end position="122"/>
    </location>
</feature>
<dbReference type="AlphaFoldDB" id="A0A2R5GMI6"/>
<dbReference type="EMBL" id="BEYU01000115">
    <property type="protein sequence ID" value="GBG32112.1"/>
    <property type="molecule type" value="Genomic_DNA"/>
</dbReference>
<evidence type="ECO:0000256" key="1">
    <source>
        <dbReference type="SAM" id="MobiDB-lite"/>
    </source>
</evidence>
<protein>
    <submittedName>
        <fullName evidence="2">Uncharacterized protein</fullName>
    </submittedName>
</protein>
<feature type="region of interest" description="Disordered" evidence="1">
    <location>
        <begin position="57"/>
        <end position="93"/>
    </location>
</feature>
<sequence length="522" mass="56125">MRFGHSGIKRKNSEIFDPDEIDELTEALETSQHRQYDNASRGFRSSSSSAAYTMTGAADFTEREMTTTVDPLSSSSNSSPMLSSRRAVHRKSLDSVVAPPLNVGVSMMNASNGSSGAHSGSAPKTHAGVSRALNRASSLDYAPQDSSSNTGSHHGKGGTYYFGNDAPSKRDYAPHAHYSRSALLQCGSSTYRVVLVLIVVLLLMDRIADMGAEEGGPPHTVVPKLIQSPSPRQEISRLRARLNATESRISALEGLARTQAATIKALHNAKPPLEQISQLVRNQSQETGDVVTSALSQLDPPARKSDKDKLRLLILGFCDANALEQPLKHFGKRLQALVVVASKESDMCEGRGVSALEALNQTHIAQGASADANVLQVVVTDPIKDGASAAGGFSSKYFDAILIDASPSATLSLLPELRDVWFPKLRNDGIVMGHAYGVKHPSSSQAQKVPVSWLKPSRATQTSGEIPLAEAAAVKLGVDKFFLEMRNKDRVEIDPLRVAGDTTWYFYKRKVSISDVFGDGGN</sequence>
<feature type="region of interest" description="Disordered" evidence="1">
    <location>
        <begin position="109"/>
        <end position="162"/>
    </location>
</feature>
<keyword evidence="3" id="KW-1185">Reference proteome</keyword>
<accession>A0A2R5GMI6</accession>
<evidence type="ECO:0000313" key="2">
    <source>
        <dbReference type="EMBL" id="GBG32112.1"/>
    </source>
</evidence>
<name>A0A2R5GMI6_9STRA</name>
<dbReference type="Proteomes" id="UP000241890">
    <property type="component" value="Unassembled WGS sequence"/>
</dbReference>
<organism evidence="2 3">
    <name type="scientific">Hondaea fermentalgiana</name>
    <dbReference type="NCBI Taxonomy" id="2315210"/>
    <lineage>
        <taxon>Eukaryota</taxon>
        <taxon>Sar</taxon>
        <taxon>Stramenopiles</taxon>
        <taxon>Bigyra</taxon>
        <taxon>Labyrinthulomycetes</taxon>
        <taxon>Thraustochytrida</taxon>
        <taxon>Thraustochytriidae</taxon>
        <taxon>Hondaea</taxon>
    </lineage>
</organism>
<gene>
    <name evidence="2" type="ORF">FCC1311_083372</name>
</gene>
<evidence type="ECO:0000313" key="3">
    <source>
        <dbReference type="Proteomes" id="UP000241890"/>
    </source>
</evidence>
<proteinExistence type="predicted"/>
<reference evidence="2 3" key="1">
    <citation type="submission" date="2017-12" db="EMBL/GenBank/DDBJ databases">
        <title>Sequencing, de novo assembly and annotation of complete genome of a new Thraustochytrid species, strain FCC1311.</title>
        <authorList>
            <person name="Sedici K."/>
            <person name="Godart F."/>
            <person name="Aiese Cigliano R."/>
            <person name="Sanseverino W."/>
            <person name="Barakat M."/>
            <person name="Ortet P."/>
            <person name="Marechal E."/>
            <person name="Cagnac O."/>
            <person name="Amato A."/>
        </authorList>
    </citation>
    <scope>NUCLEOTIDE SEQUENCE [LARGE SCALE GENOMIC DNA]</scope>
</reference>
<feature type="compositionally biased region" description="Low complexity" evidence="1">
    <location>
        <begin position="71"/>
        <end position="84"/>
    </location>
</feature>
<dbReference type="InParanoid" id="A0A2R5GMI6"/>
<comment type="caution">
    <text evidence="2">The sequence shown here is derived from an EMBL/GenBank/DDBJ whole genome shotgun (WGS) entry which is preliminary data.</text>
</comment>